<name>A0A3D9SLC4_9ACTN</name>
<reference evidence="2 3" key="1">
    <citation type="submission" date="2018-08" db="EMBL/GenBank/DDBJ databases">
        <title>Sequencing the genomes of 1000 actinobacteria strains.</title>
        <authorList>
            <person name="Klenk H.-P."/>
        </authorList>
    </citation>
    <scope>NUCLEOTIDE SEQUENCE [LARGE SCALE GENOMIC DNA]</scope>
    <source>
        <strain evidence="2 3">DSM 43927</strain>
    </source>
</reference>
<protein>
    <recommendedName>
        <fullName evidence="1">Deoxyribonuclease NucA/NucB domain-containing protein</fullName>
    </recommendedName>
</protein>
<dbReference type="OrthoDB" id="2751008at2"/>
<dbReference type="AlphaFoldDB" id="A0A3D9SLC4"/>
<accession>A0A3D9SLC4</accession>
<feature type="domain" description="Deoxyribonuclease NucA/NucB" evidence="1">
    <location>
        <begin position="236"/>
        <end position="331"/>
    </location>
</feature>
<dbReference type="RefSeq" id="WP_147312264.1">
    <property type="nucleotide sequence ID" value="NZ_QTTT01000001.1"/>
</dbReference>
<proteinExistence type="predicted"/>
<gene>
    <name evidence="2" type="ORF">DFJ69_2101</name>
</gene>
<evidence type="ECO:0000313" key="3">
    <source>
        <dbReference type="Proteomes" id="UP000256661"/>
    </source>
</evidence>
<dbReference type="Pfam" id="PF14040">
    <property type="entry name" value="DNase_NucA_NucB"/>
    <property type="match status" value="1"/>
</dbReference>
<keyword evidence="3" id="KW-1185">Reference proteome</keyword>
<dbReference type="InterPro" id="IPR029476">
    <property type="entry name" value="DNase_NucA_NucB"/>
</dbReference>
<comment type="caution">
    <text evidence="2">The sequence shown here is derived from an EMBL/GenBank/DDBJ whole genome shotgun (WGS) entry which is preliminary data.</text>
</comment>
<organism evidence="2 3">
    <name type="scientific">Thermomonospora umbrina</name>
    <dbReference type="NCBI Taxonomy" id="111806"/>
    <lineage>
        <taxon>Bacteria</taxon>
        <taxon>Bacillati</taxon>
        <taxon>Actinomycetota</taxon>
        <taxon>Actinomycetes</taxon>
        <taxon>Streptosporangiales</taxon>
        <taxon>Thermomonosporaceae</taxon>
        <taxon>Thermomonospora</taxon>
    </lineage>
</organism>
<dbReference type="EMBL" id="QTTT01000001">
    <property type="protein sequence ID" value="REE96658.1"/>
    <property type="molecule type" value="Genomic_DNA"/>
</dbReference>
<dbReference type="Proteomes" id="UP000256661">
    <property type="component" value="Unassembled WGS sequence"/>
</dbReference>
<sequence>MKTPEPPFPADPWCWNPNILNKGWRWYRDLACSYETRRVKVIRIVQGRVEVHGWADVKVEDWSRAWSADPSWYQAQTIQAFRYWGNVGGLTVSGSAFVCRGRNCAVAGGSYPRQRVGQHTTTLGHFRFKPIALKRGTKAHAKTSIEYVFHKPGYMSSDPVYARPPEVRCDHMLPGNSRPGCVFHKAMPIMLYSLKGPYAELAKHIRAAQISGLPGAYGRGKALKRLVNPELQKKNRNRACPSRPTRPAGLSCDEYPMASTHQGAFTVDPKARPGVLRRSHRWCRMPKVPYKTGPKGFSVCLINEKHNSNGGGALDDFYVEERVLGNDLFRIWIR</sequence>
<evidence type="ECO:0000259" key="1">
    <source>
        <dbReference type="Pfam" id="PF14040"/>
    </source>
</evidence>
<evidence type="ECO:0000313" key="2">
    <source>
        <dbReference type="EMBL" id="REE96658.1"/>
    </source>
</evidence>